<dbReference type="PANTHER" id="PTHR48055">
    <property type="entry name" value="LEUCINE-RICH REPEAT RECEPTOR PROTEIN KINASE EMS1"/>
    <property type="match status" value="1"/>
</dbReference>
<dbReference type="InterPro" id="IPR000719">
    <property type="entry name" value="Prot_kinase_dom"/>
</dbReference>
<sequence length="160" mass="17679">MVAHIGDFGLAKFLPLKPNKSSSIGIRGTTGYAAPEYGVGNEMTKEGDIYSFGIVLLEMIIGRRPTDPSFQEGLNLHGYVKMALPDRLMETIEPALLSTHIQAANGYSRDEARTLKRLEEGMISLARIGLACSMESPRERMNTSNIIHELCRINTILQNN</sequence>
<dbReference type="PROSITE" id="PS50011">
    <property type="entry name" value="PROTEIN_KINASE_DOM"/>
    <property type="match status" value="1"/>
</dbReference>
<dbReference type="InterPro" id="IPR051564">
    <property type="entry name" value="LRR_receptor-like_kinase"/>
</dbReference>
<accession>A0AAD8JTK6</accession>
<dbReference type="Pfam" id="PF00069">
    <property type="entry name" value="Pkinase"/>
    <property type="match status" value="1"/>
</dbReference>
<name>A0AAD8JTK6_TARER</name>
<dbReference type="SUPFAM" id="SSF56112">
    <property type="entry name" value="Protein kinase-like (PK-like)"/>
    <property type="match status" value="1"/>
</dbReference>
<dbReference type="GO" id="GO:0004672">
    <property type="term" value="F:protein kinase activity"/>
    <property type="evidence" value="ECO:0007669"/>
    <property type="project" value="InterPro"/>
</dbReference>
<dbReference type="Proteomes" id="UP001229421">
    <property type="component" value="Unassembled WGS sequence"/>
</dbReference>
<dbReference type="Gene3D" id="1.10.510.10">
    <property type="entry name" value="Transferase(Phosphotransferase) domain 1"/>
    <property type="match status" value="1"/>
</dbReference>
<evidence type="ECO:0000313" key="2">
    <source>
        <dbReference type="EMBL" id="KAK1409319.1"/>
    </source>
</evidence>
<comment type="caution">
    <text evidence="2">The sequence shown here is derived from an EMBL/GenBank/DDBJ whole genome shotgun (WGS) entry which is preliminary data.</text>
</comment>
<dbReference type="EMBL" id="JAUHHV010000010">
    <property type="protein sequence ID" value="KAK1409319.1"/>
    <property type="molecule type" value="Genomic_DNA"/>
</dbReference>
<gene>
    <name evidence="2" type="ORF">QVD17_35845</name>
</gene>
<dbReference type="AlphaFoldDB" id="A0AAD8JTK6"/>
<dbReference type="GO" id="GO:0016020">
    <property type="term" value="C:membrane"/>
    <property type="evidence" value="ECO:0007669"/>
    <property type="project" value="TreeGrafter"/>
</dbReference>
<evidence type="ECO:0000313" key="3">
    <source>
        <dbReference type="Proteomes" id="UP001229421"/>
    </source>
</evidence>
<dbReference type="GO" id="GO:0005524">
    <property type="term" value="F:ATP binding"/>
    <property type="evidence" value="ECO:0007669"/>
    <property type="project" value="InterPro"/>
</dbReference>
<organism evidence="2 3">
    <name type="scientific">Tagetes erecta</name>
    <name type="common">African marigold</name>
    <dbReference type="NCBI Taxonomy" id="13708"/>
    <lineage>
        <taxon>Eukaryota</taxon>
        <taxon>Viridiplantae</taxon>
        <taxon>Streptophyta</taxon>
        <taxon>Embryophyta</taxon>
        <taxon>Tracheophyta</taxon>
        <taxon>Spermatophyta</taxon>
        <taxon>Magnoliopsida</taxon>
        <taxon>eudicotyledons</taxon>
        <taxon>Gunneridae</taxon>
        <taxon>Pentapetalae</taxon>
        <taxon>asterids</taxon>
        <taxon>campanulids</taxon>
        <taxon>Asterales</taxon>
        <taxon>Asteraceae</taxon>
        <taxon>Asteroideae</taxon>
        <taxon>Heliantheae alliance</taxon>
        <taxon>Tageteae</taxon>
        <taxon>Tagetes</taxon>
    </lineage>
</organism>
<reference evidence="2" key="1">
    <citation type="journal article" date="2023" name="bioRxiv">
        <title>Improved chromosome-level genome assembly for marigold (Tagetes erecta).</title>
        <authorList>
            <person name="Jiang F."/>
            <person name="Yuan L."/>
            <person name="Wang S."/>
            <person name="Wang H."/>
            <person name="Xu D."/>
            <person name="Wang A."/>
            <person name="Fan W."/>
        </authorList>
    </citation>
    <scope>NUCLEOTIDE SEQUENCE</scope>
    <source>
        <strain evidence="2">WSJ</strain>
        <tissue evidence="2">Leaf</tissue>
    </source>
</reference>
<protein>
    <recommendedName>
        <fullName evidence="1">Protein kinase domain-containing protein</fullName>
    </recommendedName>
</protein>
<keyword evidence="3" id="KW-1185">Reference proteome</keyword>
<proteinExistence type="predicted"/>
<dbReference type="InterPro" id="IPR011009">
    <property type="entry name" value="Kinase-like_dom_sf"/>
</dbReference>
<dbReference type="PANTHER" id="PTHR48055:SF55">
    <property type="entry name" value="PROTEIN KINASE DOMAIN-CONTAINING PROTEIN"/>
    <property type="match status" value="1"/>
</dbReference>
<feature type="domain" description="Protein kinase" evidence="1">
    <location>
        <begin position="1"/>
        <end position="157"/>
    </location>
</feature>
<evidence type="ECO:0000259" key="1">
    <source>
        <dbReference type="PROSITE" id="PS50011"/>
    </source>
</evidence>